<dbReference type="GO" id="GO:0017004">
    <property type="term" value="P:cytochrome complex assembly"/>
    <property type="evidence" value="ECO:0007669"/>
    <property type="project" value="InterPro"/>
</dbReference>
<dbReference type="OrthoDB" id="9814290at2"/>
<accession>A0A0F6YK97</accession>
<feature type="transmembrane region" description="Helical" evidence="1">
    <location>
        <begin position="179"/>
        <end position="202"/>
    </location>
</feature>
<dbReference type="RefSeq" id="WP_157069565.1">
    <property type="nucleotide sequence ID" value="NZ_CP011125.1"/>
</dbReference>
<organism evidence="3 4">
    <name type="scientific">Sandaracinus amylolyticus</name>
    <dbReference type="NCBI Taxonomy" id="927083"/>
    <lineage>
        <taxon>Bacteria</taxon>
        <taxon>Pseudomonadati</taxon>
        <taxon>Myxococcota</taxon>
        <taxon>Polyangia</taxon>
        <taxon>Polyangiales</taxon>
        <taxon>Sandaracinaceae</taxon>
        <taxon>Sandaracinus</taxon>
    </lineage>
</organism>
<feature type="transmembrane region" description="Helical" evidence="1">
    <location>
        <begin position="243"/>
        <end position="263"/>
    </location>
</feature>
<dbReference type="InterPro" id="IPR052372">
    <property type="entry name" value="YpjD/HemX"/>
</dbReference>
<evidence type="ECO:0000259" key="2">
    <source>
        <dbReference type="Pfam" id="PF01578"/>
    </source>
</evidence>
<feature type="transmembrane region" description="Helical" evidence="1">
    <location>
        <begin position="131"/>
        <end position="153"/>
    </location>
</feature>
<protein>
    <submittedName>
        <fullName evidence="3">HemX protein, negative effector of steady-state concentration of glutamyl-tRNA reductase</fullName>
    </submittedName>
</protein>
<dbReference type="PANTHER" id="PTHR38034:SF1">
    <property type="entry name" value="INNER MEMBRANE PROTEIN YPJD"/>
    <property type="match status" value="1"/>
</dbReference>
<proteinExistence type="predicted"/>
<dbReference type="Pfam" id="PF01578">
    <property type="entry name" value="Cytochrom_C_asm"/>
    <property type="match status" value="1"/>
</dbReference>
<gene>
    <name evidence="3" type="ORF">DB32_006181</name>
</gene>
<dbReference type="STRING" id="927083.DB32_006181"/>
<keyword evidence="1" id="KW-0472">Membrane</keyword>
<feature type="transmembrane region" description="Helical" evidence="1">
    <location>
        <begin position="214"/>
        <end position="236"/>
    </location>
</feature>
<dbReference type="AlphaFoldDB" id="A0A0F6YK97"/>
<feature type="transmembrane region" description="Helical" evidence="1">
    <location>
        <begin position="91"/>
        <end position="111"/>
    </location>
</feature>
<keyword evidence="1" id="KW-0812">Transmembrane</keyword>
<keyword evidence="4" id="KW-1185">Reference proteome</keyword>
<feature type="transmembrane region" description="Helical" evidence="1">
    <location>
        <begin position="38"/>
        <end position="60"/>
    </location>
</feature>
<dbReference type="GO" id="GO:0020037">
    <property type="term" value="F:heme binding"/>
    <property type="evidence" value="ECO:0007669"/>
    <property type="project" value="InterPro"/>
</dbReference>
<feature type="transmembrane region" description="Helical" evidence="1">
    <location>
        <begin position="66"/>
        <end position="84"/>
    </location>
</feature>
<evidence type="ECO:0000313" key="4">
    <source>
        <dbReference type="Proteomes" id="UP000034883"/>
    </source>
</evidence>
<dbReference type="PANTHER" id="PTHR38034">
    <property type="entry name" value="INNER MEMBRANE PROTEIN YPJD"/>
    <property type="match status" value="1"/>
</dbReference>
<dbReference type="KEGG" id="samy:DB32_006181"/>
<keyword evidence="1" id="KW-1133">Transmembrane helix</keyword>
<feature type="domain" description="Cytochrome c assembly protein" evidence="2">
    <location>
        <begin position="71"/>
        <end position="257"/>
    </location>
</feature>
<sequence>MTLTILFAITAVLYLLAGSLYLAFLARDGQQLARGGTALLGVAVVSHLAFLAVDFLAAGNVPIADIHQALAVASLLVVLGYLATVRGKPRLLVLGAFITPVTLLLFLGAGFRRGVAVVGEGMRSAILPLHVVSNVLGLVGFALAFAAALAYVLQERQLRRKNLGGLYQRLPPLDVLDQLSFRLVVLGFVFFTGGVITGTFWAVRLDPSAPTIGATQTIGVLAWLLFAGVLLLRVAVGWRGRRAAIGTMMGFLCACVVLVGYMLRGEAG</sequence>
<name>A0A0F6YK97_9BACT</name>
<feature type="transmembrane region" description="Helical" evidence="1">
    <location>
        <begin position="6"/>
        <end position="26"/>
    </location>
</feature>
<evidence type="ECO:0000256" key="1">
    <source>
        <dbReference type="SAM" id="Phobius"/>
    </source>
</evidence>
<dbReference type="Proteomes" id="UP000034883">
    <property type="component" value="Chromosome"/>
</dbReference>
<dbReference type="EMBL" id="CP011125">
    <property type="protein sequence ID" value="AKF09032.1"/>
    <property type="molecule type" value="Genomic_DNA"/>
</dbReference>
<reference evidence="3 4" key="1">
    <citation type="submission" date="2015-03" db="EMBL/GenBank/DDBJ databases">
        <title>Genome assembly of Sandaracinus amylolyticus DSM 53668.</title>
        <authorList>
            <person name="Sharma G."/>
            <person name="Subramanian S."/>
        </authorList>
    </citation>
    <scope>NUCLEOTIDE SEQUENCE [LARGE SCALE GENOMIC DNA]</scope>
    <source>
        <strain evidence="3 4">DSM 53668</strain>
    </source>
</reference>
<dbReference type="InterPro" id="IPR002541">
    <property type="entry name" value="Cyt_c_assembly"/>
</dbReference>
<evidence type="ECO:0000313" key="3">
    <source>
        <dbReference type="EMBL" id="AKF09032.1"/>
    </source>
</evidence>